<dbReference type="Pfam" id="PF00561">
    <property type="entry name" value="Abhydrolase_1"/>
    <property type="match status" value="1"/>
</dbReference>
<dbReference type="InterPro" id="IPR029058">
    <property type="entry name" value="AB_hydrolase_fold"/>
</dbReference>
<dbReference type="Gene3D" id="3.40.50.1820">
    <property type="entry name" value="alpha/beta hydrolase"/>
    <property type="match status" value="1"/>
</dbReference>
<dbReference type="PANTHER" id="PTHR43248:SF29">
    <property type="entry name" value="TRIPEPTIDYL AMINOPEPTIDASE"/>
    <property type="match status" value="1"/>
</dbReference>
<keyword evidence="8" id="KW-1185">Reference proteome</keyword>
<dbReference type="InterPro" id="IPR013595">
    <property type="entry name" value="Pept_S33_TAP-like_C"/>
</dbReference>
<reference evidence="7 8" key="1">
    <citation type="submission" date="2018-07" db="EMBL/GenBank/DDBJ databases">
        <title>Genomic Encyclopedia of Type Strains, Phase IV (KMG-IV): sequencing the most valuable type-strain genomes for metagenomic binning, comparative biology and taxonomic classification.</title>
        <authorList>
            <person name="Goeker M."/>
        </authorList>
    </citation>
    <scope>NUCLEOTIDE SEQUENCE [LARGE SCALE GENOMIC DNA]</scope>
    <source>
        <strain evidence="7 8">DSM 44290</strain>
    </source>
</reference>
<keyword evidence="3 7" id="KW-0378">Hydrolase</keyword>
<evidence type="ECO:0000256" key="2">
    <source>
        <dbReference type="ARBA" id="ARBA00022729"/>
    </source>
</evidence>
<evidence type="ECO:0000313" key="8">
    <source>
        <dbReference type="Proteomes" id="UP000254869"/>
    </source>
</evidence>
<feature type="domain" description="AB hydrolase-1" evidence="5">
    <location>
        <begin position="75"/>
        <end position="263"/>
    </location>
</feature>
<dbReference type="Proteomes" id="UP000254869">
    <property type="component" value="Unassembled WGS sequence"/>
</dbReference>
<feature type="signal peptide" evidence="4">
    <location>
        <begin position="1"/>
        <end position="19"/>
    </location>
</feature>
<proteinExistence type="inferred from homology"/>
<dbReference type="EMBL" id="QQBC01000006">
    <property type="protein sequence ID" value="RDI65256.1"/>
    <property type="molecule type" value="Genomic_DNA"/>
</dbReference>
<evidence type="ECO:0000259" key="6">
    <source>
        <dbReference type="Pfam" id="PF08386"/>
    </source>
</evidence>
<accession>A0A370I3G0</accession>
<protein>
    <submittedName>
        <fullName evidence="7">Alpha/beta hydrolase family protein</fullName>
    </submittedName>
</protein>
<dbReference type="GO" id="GO:0016787">
    <property type="term" value="F:hydrolase activity"/>
    <property type="evidence" value="ECO:0007669"/>
    <property type="project" value="UniProtKB-KW"/>
</dbReference>
<evidence type="ECO:0000259" key="5">
    <source>
        <dbReference type="Pfam" id="PF00561"/>
    </source>
</evidence>
<dbReference type="PANTHER" id="PTHR43248">
    <property type="entry name" value="2-SUCCINYL-6-HYDROXY-2,4-CYCLOHEXADIENE-1-CARBOXYLATE SYNTHASE"/>
    <property type="match status" value="1"/>
</dbReference>
<dbReference type="STRING" id="1210086.GCA_001613105_06772"/>
<evidence type="ECO:0000256" key="3">
    <source>
        <dbReference type="ARBA" id="ARBA00022801"/>
    </source>
</evidence>
<sequence length="471" mass="51733">MTPRRWILTTAAVAALATACTPTTPDIAWSHCTENAEFDCATLQVPIDWTRPDGETIDLALIRRPATDRAHRIGALISLPGGPGTSGVDEILHGKFSPRLRERFDIISLDPRGVGRSHPLRCDAGLAARFPDPIPDLGARLDDIHSYARTLARTCRDHTGPLIDHLDAASVARDIEQLRHTLDEDRLSIYSRSYGTMPAQSYAELFPTRLRALVLDSVDDHSLDGTGFLDTEARAAQDTFEEFASWCAREPACPLHDRDPHRIFDDLYAAASHNTLRDPHTPDRPLAPMDLSVTVIKQLYAPDWPALADQLRALLDQPATTPLPPIAPPTPSGAPAPMPGVIACSDWQFDLPDQHTWQRAWHTQNTLAPTLRAHFAWTAASICSGWPIAPANPPHPPRVIDGPPILVLSSLHDPATPHEWARQVTTRTDRATMLTYHGWGHGVYDRTACTTTATDDYLISLIPPTTDCPAA</sequence>
<dbReference type="AlphaFoldDB" id="A0A370I3G0"/>
<dbReference type="SUPFAM" id="SSF53474">
    <property type="entry name" value="alpha/beta-Hydrolases"/>
    <property type="match status" value="1"/>
</dbReference>
<organism evidence="7 8">
    <name type="scientific">Nocardia pseudobrasiliensis</name>
    <dbReference type="NCBI Taxonomy" id="45979"/>
    <lineage>
        <taxon>Bacteria</taxon>
        <taxon>Bacillati</taxon>
        <taxon>Actinomycetota</taxon>
        <taxon>Actinomycetes</taxon>
        <taxon>Mycobacteriales</taxon>
        <taxon>Nocardiaceae</taxon>
        <taxon>Nocardia</taxon>
    </lineage>
</organism>
<evidence type="ECO:0000256" key="4">
    <source>
        <dbReference type="SAM" id="SignalP"/>
    </source>
</evidence>
<comment type="caution">
    <text evidence="7">The sequence shown here is derived from an EMBL/GenBank/DDBJ whole genome shotgun (WGS) entry which is preliminary data.</text>
</comment>
<dbReference type="PROSITE" id="PS51257">
    <property type="entry name" value="PROKAR_LIPOPROTEIN"/>
    <property type="match status" value="1"/>
</dbReference>
<dbReference type="Pfam" id="PF08386">
    <property type="entry name" value="Abhydrolase_4"/>
    <property type="match status" value="1"/>
</dbReference>
<feature type="domain" description="Peptidase S33 tripeptidyl aminopeptidase-like C-terminal" evidence="6">
    <location>
        <begin position="372"/>
        <end position="467"/>
    </location>
</feature>
<evidence type="ECO:0000256" key="1">
    <source>
        <dbReference type="ARBA" id="ARBA00010088"/>
    </source>
</evidence>
<dbReference type="RefSeq" id="WP_068006377.1">
    <property type="nucleotide sequence ID" value="NZ_QQBC01000006.1"/>
</dbReference>
<dbReference type="InterPro" id="IPR000073">
    <property type="entry name" value="AB_hydrolase_1"/>
</dbReference>
<feature type="chain" id="PRO_5039450422" evidence="4">
    <location>
        <begin position="20"/>
        <end position="471"/>
    </location>
</feature>
<dbReference type="InterPro" id="IPR051601">
    <property type="entry name" value="Serine_prot/Carboxylest_S33"/>
</dbReference>
<comment type="similarity">
    <text evidence="1">Belongs to the peptidase S33 family.</text>
</comment>
<evidence type="ECO:0000313" key="7">
    <source>
        <dbReference type="EMBL" id="RDI65256.1"/>
    </source>
</evidence>
<keyword evidence="2 4" id="KW-0732">Signal</keyword>
<name>A0A370I3G0_9NOCA</name>
<gene>
    <name evidence="7" type="ORF">DFR76_106125</name>
</gene>